<dbReference type="GO" id="GO:0005764">
    <property type="term" value="C:lysosome"/>
    <property type="evidence" value="ECO:0007669"/>
    <property type="project" value="TreeGrafter"/>
</dbReference>
<dbReference type="GO" id="GO:0003924">
    <property type="term" value="F:GTPase activity"/>
    <property type="evidence" value="ECO:0007669"/>
    <property type="project" value="InterPro"/>
</dbReference>
<evidence type="ECO:0000256" key="4">
    <source>
        <dbReference type="SAM" id="MobiDB-lite"/>
    </source>
</evidence>
<dbReference type="AlphaFoldDB" id="A0A7S1QCP4"/>
<keyword evidence="3" id="KW-0342">GTP-binding</keyword>
<sequence length="219" mass="24189">MAAQQKEQLLKVLVVGECGTGKTCLIRYYMHQSFQSTNKATIGVDFALKVLPESNTTLQIWDIAGQERYGQMTRVYFLSAVGAMVVCEINKPETYAAAINWKKDVDSKAFLPGTAQTPIPCVLLLNKCDLDDSHMSDEQLDEFCKQHGFVAWYKVSAKNGDNVSTAFESLVDHVQEARAKARAGAGEEAERKDQNKTVQLGKRSAPKKKSEDTGGCCKK</sequence>
<dbReference type="NCBIfam" id="TIGR00231">
    <property type="entry name" value="small_GTP"/>
    <property type="match status" value="1"/>
</dbReference>
<dbReference type="PRINTS" id="PR00449">
    <property type="entry name" value="RASTRNSFRMNG"/>
</dbReference>
<dbReference type="GO" id="GO:0008333">
    <property type="term" value="P:endosome to lysosome transport"/>
    <property type="evidence" value="ECO:0007669"/>
    <property type="project" value="TreeGrafter"/>
</dbReference>
<dbReference type="GO" id="GO:0045335">
    <property type="term" value="C:phagocytic vesicle"/>
    <property type="evidence" value="ECO:0007669"/>
    <property type="project" value="TreeGrafter"/>
</dbReference>
<comment type="similarity">
    <text evidence="1">Belongs to the small GTPase superfamily. Rab family.</text>
</comment>
<dbReference type="SMART" id="SM00174">
    <property type="entry name" value="RHO"/>
    <property type="match status" value="1"/>
</dbReference>
<evidence type="ECO:0000313" key="5">
    <source>
        <dbReference type="EMBL" id="CAD9132859.1"/>
    </source>
</evidence>
<dbReference type="PANTHER" id="PTHR47981">
    <property type="entry name" value="RAB FAMILY"/>
    <property type="match status" value="1"/>
</dbReference>
<evidence type="ECO:0000256" key="3">
    <source>
        <dbReference type="ARBA" id="ARBA00023134"/>
    </source>
</evidence>
<dbReference type="GO" id="GO:0005770">
    <property type="term" value="C:late endosome"/>
    <property type="evidence" value="ECO:0007669"/>
    <property type="project" value="TreeGrafter"/>
</dbReference>
<gene>
    <name evidence="5" type="ORF">NDES1114_LOCUS23446</name>
</gene>
<dbReference type="PROSITE" id="PS51421">
    <property type="entry name" value="RAS"/>
    <property type="match status" value="1"/>
</dbReference>
<accession>A0A7S1QCP4</accession>
<dbReference type="InterPro" id="IPR001806">
    <property type="entry name" value="Small_GTPase"/>
</dbReference>
<keyword evidence="2" id="KW-0547">Nucleotide-binding</keyword>
<organism evidence="5">
    <name type="scientific">Neobodo designis</name>
    <name type="common">Flagellated protozoan</name>
    <name type="synonym">Bodo designis</name>
    <dbReference type="NCBI Taxonomy" id="312471"/>
    <lineage>
        <taxon>Eukaryota</taxon>
        <taxon>Discoba</taxon>
        <taxon>Euglenozoa</taxon>
        <taxon>Kinetoplastea</taxon>
        <taxon>Metakinetoplastina</taxon>
        <taxon>Neobodonida</taxon>
        <taxon>Neobodo</taxon>
    </lineage>
</organism>
<protein>
    <recommendedName>
        <fullName evidence="6">Ras-related protein Rab</fullName>
    </recommendedName>
</protein>
<dbReference type="InterPro" id="IPR005225">
    <property type="entry name" value="Small_GTP-bd"/>
</dbReference>
<evidence type="ECO:0000256" key="1">
    <source>
        <dbReference type="ARBA" id="ARBA00006270"/>
    </source>
</evidence>
<dbReference type="SMART" id="SM00173">
    <property type="entry name" value="RAS"/>
    <property type="match status" value="1"/>
</dbReference>
<dbReference type="GO" id="GO:0005525">
    <property type="term" value="F:GTP binding"/>
    <property type="evidence" value="ECO:0007669"/>
    <property type="project" value="UniProtKB-KW"/>
</dbReference>
<dbReference type="GO" id="GO:0090385">
    <property type="term" value="P:phagosome-lysosome fusion"/>
    <property type="evidence" value="ECO:0007669"/>
    <property type="project" value="TreeGrafter"/>
</dbReference>
<feature type="region of interest" description="Disordered" evidence="4">
    <location>
        <begin position="181"/>
        <end position="219"/>
    </location>
</feature>
<dbReference type="Pfam" id="PF00071">
    <property type="entry name" value="Ras"/>
    <property type="match status" value="1"/>
</dbReference>
<dbReference type="EMBL" id="HBGF01034960">
    <property type="protein sequence ID" value="CAD9132859.1"/>
    <property type="molecule type" value="Transcribed_RNA"/>
</dbReference>
<name>A0A7S1QCP4_NEODS</name>
<dbReference type="Gene3D" id="3.40.50.300">
    <property type="entry name" value="P-loop containing nucleotide triphosphate hydrolases"/>
    <property type="match status" value="1"/>
</dbReference>
<evidence type="ECO:0000256" key="2">
    <source>
        <dbReference type="ARBA" id="ARBA00022741"/>
    </source>
</evidence>
<dbReference type="SMART" id="SM00175">
    <property type="entry name" value="RAB"/>
    <property type="match status" value="1"/>
</dbReference>
<dbReference type="InterPro" id="IPR027417">
    <property type="entry name" value="P-loop_NTPase"/>
</dbReference>
<evidence type="ECO:0008006" key="6">
    <source>
        <dbReference type="Google" id="ProtNLM"/>
    </source>
</evidence>
<reference evidence="5" key="1">
    <citation type="submission" date="2021-01" db="EMBL/GenBank/DDBJ databases">
        <authorList>
            <person name="Corre E."/>
            <person name="Pelletier E."/>
            <person name="Niang G."/>
            <person name="Scheremetjew M."/>
            <person name="Finn R."/>
            <person name="Kale V."/>
            <person name="Holt S."/>
            <person name="Cochrane G."/>
            <person name="Meng A."/>
            <person name="Brown T."/>
            <person name="Cohen L."/>
        </authorList>
    </citation>
    <scope>NUCLEOTIDE SEQUENCE</scope>
    <source>
        <strain evidence="5">CCAP 1951/1</strain>
    </source>
</reference>
<dbReference type="SMART" id="SM00176">
    <property type="entry name" value="RAN"/>
    <property type="match status" value="1"/>
</dbReference>
<proteinExistence type="inferred from homology"/>
<dbReference type="PANTHER" id="PTHR47981:SF39">
    <property type="entry name" value="RAS-RELATED PROTEIN RAB"/>
    <property type="match status" value="1"/>
</dbReference>
<dbReference type="PROSITE" id="PS51419">
    <property type="entry name" value="RAB"/>
    <property type="match status" value="1"/>
</dbReference>
<dbReference type="FunFam" id="3.40.50.300:FF:001447">
    <property type="entry name" value="Ras-related protein Rab-1B"/>
    <property type="match status" value="1"/>
</dbReference>
<dbReference type="SUPFAM" id="SSF52540">
    <property type="entry name" value="P-loop containing nucleoside triphosphate hydrolases"/>
    <property type="match status" value="1"/>
</dbReference>